<dbReference type="InterPro" id="IPR000589">
    <property type="entry name" value="Ribosomal_uS15"/>
</dbReference>
<keyword evidence="2" id="KW-0689">Ribosomal protein</keyword>
<dbReference type="GO" id="GO:0003735">
    <property type="term" value="F:structural constituent of ribosome"/>
    <property type="evidence" value="ECO:0007669"/>
    <property type="project" value="InterPro"/>
</dbReference>
<accession>A0A8J2PUV1</accession>
<dbReference type="InterPro" id="IPR052137">
    <property type="entry name" value="uS15_ribosomal"/>
</dbReference>
<gene>
    <name evidence="4" type="ORF">AFUS01_LOCUS43425</name>
</gene>
<sequence>MLPRLSRSILRRPPGGQSCTQYCEYETSTKAKNIPVIHELQSIIKWRRPQKLPFWDPQKSGDLKPLTPIDPNWLKLEYQPFKELIETLPKEHQKLFTVDFAARKDGIRVIHEQTYKTVRRHKYDGLVEQSIEQKVAWFTVRIRDLREILNGPLIQRKNGIFKNEVKILVEKRKKWLNHLRHIDYKRFEWLIETLSILFKPNAKFEKIHRKESVTKLTDMLCEEIKSRKLGEYKLELDEQKIPFLEEKLTILKEIQADEESMKLTSSVKDEIIETEKRLEKLRKTFIEIQPLKETILESDVVFS</sequence>
<keyword evidence="5" id="KW-1185">Reference proteome</keyword>
<dbReference type="GO" id="GO:0003723">
    <property type="term" value="F:RNA binding"/>
    <property type="evidence" value="ECO:0007669"/>
    <property type="project" value="TreeGrafter"/>
</dbReference>
<evidence type="ECO:0000313" key="5">
    <source>
        <dbReference type="Proteomes" id="UP000708208"/>
    </source>
</evidence>
<dbReference type="GO" id="GO:0005763">
    <property type="term" value="C:mitochondrial small ribosomal subunit"/>
    <property type="evidence" value="ECO:0007669"/>
    <property type="project" value="TreeGrafter"/>
</dbReference>
<dbReference type="Pfam" id="PF00312">
    <property type="entry name" value="Ribosomal_S15"/>
    <property type="match status" value="1"/>
</dbReference>
<dbReference type="Proteomes" id="UP000708208">
    <property type="component" value="Unassembled WGS sequence"/>
</dbReference>
<comment type="caution">
    <text evidence="4">The sequence shown here is derived from an EMBL/GenBank/DDBJ whole genome shotgun (WGS) entry which is preliminary data.</text>
</comment>
<name>A0A8J2PUV1_9HEXA</name>
<reference evidence="4" key="1">
    <citation type="submission" date="2021-06" db="EMBL/GenBank/DDBJ databases">
        <authorList>
            <person name="Hodson N. C."/>
            <person name="Mongue J. A."/>
            <person name="Jaron S. K."/>
        </authorList>
    </citation>
    <scope>NUCLEOTIDE SEQUENCE</scope>
</reference>
<evidence type="ECO:0008006" key="6">
    <source>
        <dbReference type="Google" id="ProtNLM"/>
    </source>
</evidence>
<organism evidence="4 5">
    <name type="scientific">Allacma fusca</name>
    <dbReference type="NCBI Taxonomy" id="39272"/>
    <lineage>
        <taxon>Eukaryota</taxon>
        <taxon>Metazoa</taxon>
        <taxon>Ecdysozoa</taxon>
        <taxon>Arthropoda</taxon>
        <taxon>Hexapoda</taxon>
        <taxon>Collembola</taxon>
        <taxon>Symphypleona</taxon>
        <taxon>Sminthuridae</taxon>
        <taxon>Allacma</taxon>
    </lineage>
</organism>
<proteinExistence type="inferred from homology"/>
<keyword evidence="3" id="KW-0687">Ribonucleoprotein</keyword>
<dbReference type="PANTHER" id="PTHR46685:SF1">
    <property type="entry name" value="SMALL RIBOSOMAL SUBUNIT PROTEIN US15M"/>
    <property type="match status" value="1"/>
</dbReference>
<evidence type="ECO:0000256" key="1">
    <source>
        <dbReference type="ARBA" id="ARBA00008434"/>
    </source>
</evidence>
<dbReference type="PANTHER" id="PTHR46685">
    <property type="entry name" value="28S RIBOSOMAL PROTEIN S15, MITOCHONDRIAL"/>
    <property type="match status" value="1"/>
</dbReference>
<evidence type="ECO:0000256" key="3">
    <source>
        <dbReference type="ARBA" id="ARBA00023274"/>
    </source>
</evidence>
<protein>
    <recommendedName>
        <fullName evidence="6">28S ribosomal protein S15, mitochondrial</fullName>
    </recommendedName>
</protein>
<dbReference type="AlphaFoldDB" id="A0A8J2PUV1"/>
<dbReference type="EMBL" id="CAJVCH010570040">
    <property type="protein sequence ID" value="CAG7833849.1"/>
    <property type="molecule type" value="Genomic_DNA"/>
</dbReference>
<dbReference type="SMART" id="SM01387">
    <property type="entry name" value="Ribosomal_S15"/>
    <property type="match status" value="1"/>
</dbReference>
<comment type="similarity">
    <text evidence="1">Belongs to the universal ribosomal protein uS15 family.</text>
</comment>
<evidence type="ECO:0000313" key="4">
    <source>
        <dbReference type="EMBL" id="CAG7833849.1"/>
    </source>
</evidence>
<evidence type="ECO:0000256" key="2">
    <source>
        <dbReference type="ARBA" id="ARBA00022980"/>
    </source>
</evidence>
<dbReference type="GO" id="GO:0032543">
    <property type="term" value="P:mitochondrial translation"/>
    <property type="evidence" value="ECO:0007669"/>
    <property type="project" value="TreeGrafter"/>
</dbReference>
<dbReference type="OrthoDB" id="441444at2759"/>